<dbReference type="GO" id="GO:0006351">
    <property type="term" value="P:DNA-templated transcription"/>
    <property type="evidence" value="ECO:0007669"/>
    <property type="project" value="InterPro"/>
</dbReference>
<evidence type="ECO:0000256" key="4">
    <source>
        <dbReference type="ARBA" id="ARBA00022953"/>
    </source>
</evidence>
<dbReference type="EMBL" id="KM573809">
    <property type="protein sequence ID" value="AIY31295.1"/>
    <property type="molecule type" value="Genomic_RNA"/>
</dbReference>
<dbReference type="Pfam" id="PF00680">
    <property type="entry name" value="RdRP_1"/>
    <property type="match status" value="1"/>
</dbReference>
<proteinExistence type="predicted"/>
<dbReference type="SUPFAM" id="SSF56672">
    <property type="entry name" value="DNA/RNA polymerases"/>
    <property type="match status" value="1"/>
</dbReference>
<evidence type="ECO:0000256" key="2">
    <source>
        <dbReference type="ARBA" id="ARBA00022679"/>
    </source>
</evidence>
<reference evidence="6" key="1">
    <citation type="journal article" date="2014" name="Virology">
        <title>Metagenomic analysis of viromes of dromedary camel fecal samples reveals large number and high diversity of circoviruses and picobirnaviruses.</title>
        <authorList>
            <person name="Woo P.C.Y."/>
            <person name="Lau S.K.P."/>
            <person name="Teng J.L.L."/>
            <person name="Tsang A.K.L."/>
            <person name="Joseph M."/>
            <person name="Wong E.Y.M."/>
            <person name="Tang Y."/>
            <person name="Sivakumar S."/>
            <person name="Bai R."/>
            <person name="Wernery R."/>
            <person name="Wernery U."/>
            <person name="Yuen K.-Y."/>
        </authorList>
    </citation>
    <scope>NUCLEOTIDE SEQUENCE</scope>
    <source>
        <strain evidence="6">C6608</strain>
    </source>
</reference>
<dbReference type="GO" id="GO:0003968">
    <property type="term" value="F:RNA-directed RNA polymerase activity"/>
    <property type="evidence" value="ECO:0007669"/>
    <property type="project" value="UniProtKB-KW"/>
</dbReference>
<keyword evidence="4" id="KW-0693">Viral RNA replication</keyword>
<evidence type="ECO:0000256" key="3">
    <source>
        <dbReference type="ARBA" id="ARBA00022695"/>
    </source>
</evidence>
<keyword evidence="1 6" id="KW-0696">RNA-directed RNA polymerase</keyword>
<keyword evidence="3" id="KW-0548">Nucleotidyltransferase</keyword>
<sequence>MRARDTLVTNSGWDLFTRREKAKGKAIQDAKDGKAWLYPAIILFRKYNGKLRVVWMYPMSMNLLEYQATQPLQEVIQSHTSYVMPWRGFEHVKRRFTELWAAHPYAFGGDTTAMDAHMQAPQNEAVAAAFSPLFKDPKQATDSLLHVNDIDIVVGRNSVIADQQHGVASGSGWTQLCETIFQIIKFDEWIQRNNLSITIEDGMGIGDDYVWFFDEKPDSQEIVDFWAEDGLPGKEEKQSNEPDSCTFLQRLFIKNYMSREDDKILGGIYPTVRALNSLLWPEKFHNPKNWNSDMFCTRCYMILENTVDHPFAHVPQI</sequence>
<keyword evidence="2" id="KW-0808">Transferase</keyword>
<dbReference type="InterPro" id="IPR043502">
    <property type="entry name" value="DNA/RNA_pol_sf"/>
</dbReference>
<accession>A0A0A1EJC0</accession>
<evidence type="ECO:0000256" key="1">
    <source>
        <dbReference type="ARBA" id="ARBA00022484"/>
    </source>
</evidence>
<evidence type="ECO:0000313" key="6">
    <source>
        <dbReference type="EMBL" id="AIY31295.1"/>
    </source>
</evidence>
<dbReference type="InterPro" id="IPR001205">
    <property type="entry name" value="RNA-dir_pol_C"/>
</dbReference>
<gene>
    <name evidence="6" type="primary">RdRp</name>
</gene>
<feature type="domain" description="RNA-directed RNA polymerase C-terminal" evidence="5">
    <location>
        <begin position="49"/>
        <end position="254"/>
    </location>
</feature>
<evidence type="ECO:0000259" key="5">
    <source>
        <dbReference type="Pfam" id="PF00680"/>
    </source>
</evidence>
<organism evidence="6">
    <name type="scientific">Dromedary picobirnavirus</name>
    <dbReference type="NCBI Taxonomy" id="1574421"/>
    <lineage>
        <taxon>Viruses</taxon>
        <taxon>Riboviria</taxon>
        <taxon>Orthornavirae</taxon>
        <taxon>Pisuviricota</taxon>
        <taxon>Duplopiviricetes</taxon>
        <taxon>Durnavirales</taxon>
        <taxon>Picobirnaviridae</taxon>
        <taxon>Orthopicobirnavirus</taxon>
    </lineage>
</organism>
<name>A0A0A1EJC0_9VIRU</name>
<protein>
    <submittedName>
        <fullName evidence="6">Putative RNA-dependent RNA polymerase</fullName>
    </submittedName>
</protein>
<dbReference type="GO" id="GO:0003723">
    <property type="term" value="F:RNA binding"/>
    <property type="evidence" value="ECO:0007669"/>
    <property type="project" value="InterPro"/>
</dbReference>